<gene>
    <name evidence="2" type="ORF">EJB05_42941</name>
</gene>
<sequence>MRRASRRSLRRQTAPAPPPSHPRVRVSPSPWEPNRGGRSRVDGFVRQRKLGSSSSDEIDGGRAGCYQQPILGI</sequence>
<reference evidence="2 3" key="1">
    <citation type="journal article" date="2019" name="Sci. Rep.">
        <title>A high-quality genome of Eragrostis curvula grass provides insights into Poaceae evolution and supports new strategies to enhance forage quality.</title>
        <authorList>
            <person name="Carballo J."/>
            <person name="Santos B.A.C.M."/>
            <person name="Zappacosta D."/>
            <person name="Garbus I."/>
            <person name="Selva J.P."/>
            <person name="Gallo C.A."/>
            <person name="Diaz A."/>
            <person name="Albertini E."/>
            <person name="Caccamo M."/>
            <person name="Echenique V."/>
        </authorList>
    </citation>
    <scope>NUCLEOTIDE SEQUENCE [LARGE SCALE GENOMIC DNA]</scope>
    <source>
        <strain evidence="3">cv. Victoria</strain>
        <tissue evidence="2">Leaf</tissue>
    </source>
</reference>
<feature type="non-terminal residue" evidence="2">
    <location>
        <position position="1"/>
    </location>
</feature>
<feature type="compositionally biased region" description="Basic residues" evidence="1">
    <location>
        <begin position="1"/>
        <end position="10"/>
    </location>
</feature>
<evidence type="ECO:0000256" key="1">
    <source>
        <dbReference type="SAM" id="MobiDB-lite"/>
    </source>
</evidence>
<dbReference type="AlphaFoldDB" id="A0A5J9TE31"/>
<feature type="region of interest" description="Disordered" evidence="1">
    <location>
        <begin position="1"/>
        <end position="73"/>
    </location>
</feature>
<name>A0A5J9TE31_9POAL</name>
<organism evidence="2 3">
    <name type="scientific">Eragrostis curvula</name>
    <name type="common">weeping love grass</name>
    <dbReference type="NCBI Taxonomy" id="38414"/>
    <lineage>
        <taxon>Eukaryota</taxon>
        <taxon>Viridiplantae</taxon>
        <taxon>Streptophyta</taxon>
        <taxon>Embryophyta</taxon>
        <taxon>Tracheophyta</taxon>
        <taxon>Spermatophyta</taxon>
        <taxon>Magnoliopsida</taxon>
        <taxon>Liliopsida</taxon>
        <taxon>Poales</taxon>
        <taxon>Poaceae</taxon>
        <taxon>PACMAD clade</taxon>
        <taxon>Chloridoideae</taxon>
        <taxon>Eragrostideae</taxon>
        <taxon>Eragrostidinae</taxon>
        <taxon>Eragrostis</taxon>
    </lineage>
</organism>
<keyword evidence="3" id="KW-1185">Reference proteome</keyword>
<dbReference type="Gramene" id="TVU09467">
    <property type="protein sequence ID" value="TVU09467"/>
    <property type="gene ID" value="EJB05_42941"/>
</dbReference>
<proteinExistence type="predicted"/>
<comment type="caution">
    <text evidence="2">The sequence shown here is derived from an EMBL/GenBank/DDBJ whole genome shotgun (WGS) entry which is preliminary data.</text>
</comment>
<dbReference type="EMBL" id="RWGY01000039">
    <property type="protein sequence ID" value="TVU09467.1"/>
    <property type="molecule type" value="Genomic_DNA"/>
</dbReference>
<dbReference type="Proteomes" id="UP000324897">
    <property type="component" value="Chromosome 3"/>
</dbReference>
<protein>
    <submittedName>
        <fullName evidence="2">Uncharacterized protein</fullName>
    </submittedName>
</protein>
<evidence type="ECO:0000313" key="3">
    <source>
        <dbReference type="Proteomes" id="UP000324897"/>
    </source>
</evidence>
<accession>A0A5J9TE31</accession>
<evidence type="ECO:0000313" key="2">
    <source>
        <dbReference type="EMBL" id="TVU09467.1"/>
    </source>
</evidence>